<dbReference type="Gene3D" id="3.30.2350.20">
    <property type="entry name" value="TruD, catalytic domain"/>
    <property type="match status" value="1"/>
</dbReference>
<accession>K1YHS9</accession>
<protein>
    <recommendedName>
        <fullName evidence="4">TRUD domain-containing protein</fullName>
    </recommendedName>
</protein>
<dbReference type="InterPro" id="IPR011760">
    <property type="entry name" value="PsdUridine_synth_TruD_insert"/>
</dbReference>
<organism evidence="5">
    <name type="scientific">uncultured bacterium</name>
    <name type="common">gcode 4</name>
    <dbReference type="NCBI Taxonomy" id="1234023"/>
    <lineage>
        <taxon>Bacteria</taxon>
        <taxon>environmental samples</taxon>
    </lineage>
</organism>
<evidence type="ECO:0000259" key="4">
    <source>
        <dbReference type="PROSITE" id="PS50984"/>
    </source>
</evidence>
<keyword evidence="3" id="KW-0413">Isomerase</keyword>
<dbReference type="PANTHER" id="PTHR47811:SF1">
    <property type="entry name" value="TRNA PSEUDOURIDINE SYNTHASE D"/>
    <property type="match status" value="1"/>
</dbReference>
<dbReference type="InterPro" id="IPR050170">
    <property type="entry name" value="TruD_pseudoU_synthase"/>
</dbReference>
<dbReference type="GO" id="GO:0140098">
    <property type="term" value="F:catalytic activity, acting on RNA"/>
    <property type="evidence" value="ECO:0007669"/>
    <property type="project" value="UniProtKB-ARBA"/>
</dbReference>
<evidence type="ECO:0000313" key="5">
    <source>
        <dbReference type="EMBL" id="EKD24924.1"/>
    </source>
</evidence>
<dbReference type="SUPFAM" id="SSF55120">
    <property type="entry name" value="Pseudouridine synthase"/>
    <property type="match status" value="1"/>
</dbReference>
<dbReference type="EMBL" id="AMFJ01036152">
    <property type="protein sequence ID" value="EKD24924.1"/>
    <property type="molecule type" value="Genomic_DNA"/>
</dbReference>
<dbReference type="GO" id="GO:0009982">
    <property type="term" value="F:pseudouridine synthase activity"/>
    <property type="evidence" value="ECO:0007669"/>
    <property type="project" value="InterPro"/>
</dbReference>
<dbReference type="GO" id="GO:0001522">
    <property type="term" value="P:pseudouridine synthesis"/>
    <property type="evidence" value="ECO:0007669"/>
    <property type="project" value="InterPro"/>
</dbReference>
<dbReference type="InterPro" id="IPR043165">
    <property type="entry name" value="TruD_insert_sf"/>
</dbReference>
<dbReference type="Pfam" id="PF01142">
    <property type="entry name" value="TruD"/>
    <property type="match status" value="2"/>
</dbReference>
<evidence type="ECO:0000256" key="3">
    <source>
        <dbReference type="ARBA" id="ARBA00023235"/>
    </source>
</evidence>
<comment type="caution">
    <text evidence="5">The sequence shown here is derived from an EMBL/GenBank/DDBJ whole genome shotgun (WGS) entry which is preliminary data.</text>
</comment>
<dbReference type="GO" id="GO:0003723">
    <property type="term" value="F:RNA binding"/>
    <property type="evidence" value="ECO:0007669"/>
    <property type="project" value="InterPro"/>
</dbReference>
<dbReference type="InterPro" id="IPR001656">
    <property type="entry name" value="PsdUridine_synth_TruD"/>
</dbReference>
<dbReference type="PANTHER" id="PTHR47811">
    <property type="entry name" value="TRNA PSEUDOURIDINE SYNTHASE D"/>
    <property type="match status" value="1"/>
</dbReference>
<sequence>MEKKYIDDRLFSFKQKSHDFIVTEELPFKLANEGDVFFVFFEKRNLNTMDVVKHLCNAFNLSRLSLWIAGLKDKKAITRQWICIYKSALKKIWWENAFLESLWEVAKVLDTGRHTTPIGMTTPIKNGFYIKLRANKALSVKEKDISNRKILSLFKKWFPNLFGNQRFGINGINPQQGSDILKWKLKLKDKKDLVFKVQAYASKLFNEYLHTRTKKWLEILDGDIIIDTENNQKNQFGLYQAKTNTVKLFDDTKKDQEFFRYPKNFKEEVPFNKDTMIATWPVIWYNLLLAPKESIAGNKEQGLLEKNWISEKSLKLCIDYKIYGIRRPLWVFPQKVSVHIQQDELLLNFTLPWWAYASIMIDELEKTLWVKISN</sequence>
<gene>
    <name evidence="5" type="ORF">ACD_80C00145G0058</name>
</gene>
<dbReference type="InterPro" id="IPR020103">
    <property type="entry name" value="PsdUridine_synth_cat_dom_sf"/>
</dbReference>
<dbReference type="PROSITE" id="PS01268">
    <property type="entry name" value="UPF0024"/>
    <property type="match status" value="1"/>
</dbReference>
<keyword evidence="2" id="KW-0819">tRNA processing</keyword>
<evidence type="ECO:0000256" key="1">
    <source>
        <dbReference type="ARBA" id="ARBA00007953"/>
    </source>
</evidence>
<dbReference type="GO" id="GO:0008033">
    <property type="term" value="P:tRNA processing"/>
    <property type="evidence" value="ECO:0007669"/>
    <property type="project" value="UniProtKB-KW"/>
</dbReference>
<dbReference type="Gene3D" id="3.30.2340.10">
    <property type="entry name" value="TruD, insertion domain"/>
    <property type="match status" value="1"/>
</dbReference>
<dbReference type="GO" id="GO:0005829">
    <property type="term" value="C:cytosol"/>
    <property type="evidence" value="ECO:0007669"/>
    <property type="project" value="TreeGrafter"/>
</dbReference>
<proteinExistence type="inferred from homology"/>
<dbReference type="InterPro" id="IPR020119">
    <property type="entry name" value="PsdUridine_synth_TruD_CS"/>
</dbReference>
<feature type="domain" description="TRUD" evidence="4">
    <location>
        <begin position="157"/>
        <end position="331"/>
    </location>
</feature>
<dbReference type="PROSITE" id="PS50984">
    <property type="entry name" value="TRUD"/>
    <property type="match status" value="1"/>
</dbReference>
<comment type="similarity">
    <text evidence="1">Belongs to the pseudouridine synthase TruD family.</text>
</comment>
<dbReference type="InterPro" id="IPR042214">
    <property type="entry name" value="TruD_catalytic"/>
</dbReference>
<name>K1YHS9_9BACT</name>
<dbReference type="AlphaFoldDB" id="K1YHS9"/>
<reference evidence="5" key="1">
    <citation type="journal article" date="2012" name="Science">
        <title>Fermentation, hydrogen, and sulfur metabolism in multiple uncultivated bacterial phyla.</title>
        <authorList>
            <person name="Wrighton K.C."/>
            <person name="Thomas B.C."/>
            <person name="Sharon I."/>
            <person name="Miller C.S."/>
            <person name="Castelle C.J."/>
            <person name="VerBerkmoes N.C."/>
            <person name="Wilkins M.J."/>
            <person name="Hettich R.L."/>
            <person name="Lipton M.S."/>
            <person name="Williams K.H."/>
            <person name="Long P.E."/>
            <person name="Banfield J.F."/>
        </authorList>
    </citation>
    <scope>NUCLEOTIDE SEQUENCE [LARGE SCALE GENOMIC DNA]</scope>
</reference>
<evidence type="ECO:0000256" key="2">
    <source>
        <dbReference type="ARBA" id="ARBA00022694"/>
    </source>
</evidence>